<dbReference type="PANTHER" id="PTHR45661">
    <property type="entry name" value="SURFACE ANTIGEN"/>
    <property type="match status" value="1"/>
</dbReference>
<dbReference type="AlphaFoldDB" id="A0A146KKB2"/>
<accession>A0A146KKB2</accession>
<organism evidence="1">
    <name type="scientific">Trepomonas sp. PC1</name>
    <dbReference type="NCBI Taxonomy" id="1076344"/>
    <lineage>
        <taxon>Eukaryota</taxon>
        <taxon>Metamonada</taxon>
        <taxon>Diplomonadida</taxon>
        <taxon>Hexamitidae</taxon>
        <taxon>Hexamitinae</taxon>
        <taxon>Trepomonas</taxon>
    </lineage>
</organism>
<dbReference type="InterPro" id="IPR026906">
    <property type="entry name" value="LRR_5"/>
</dbReference>
<dbReference type="InterPro" id="IPR032675">
    <property type="entry name" value="LRR_dom_sf"/>
</dbReference>
<sequence length="481" mass="55430">MGMNSMLKAEYLQHQSGDLVQHNENEIIGKITPQMKYQKVFFQNCTQSQALYNNLKDKRVDALIVPNLEELVQIQTETPPVMKGISLLVGNELKIIGQYYFKDSDIEKVLGDKLEEINDFAFAESKFLFSINLKNVSKIGEQAFSSTNLRYIRNNVIETLNQHQFIYQSEIDQVEMKSLKYLNPYAFASCIIDHFHAPMIEKFVESEKNEDIFDEEDYGKVSINITNFADSLHILKACPIVAEPDYYEIIKLLPESCFQGDTVSKQNSKQFIVGATAVFPDNIKVIQESAFSFENNEIMFAFGHGVLVIKQHSFQQNYRLKKAIFPVVTEIQANAFAYDNQLSEVHIPQCKKVERSAFQWCVNLEKIQMQPEVLERHALQNTGIKHLNLPSVKKIENYALRGSKIQTLVVENCTEIDDAFGEPYHQIQIQCPLQEVSECVKVRKVVDKKYQNHQLQQIAEAVNKSSFKLYKHFQKTMHTVE</sequence>
<name>A0A146KKB2_9EUKA</name>
<protein>
    <submittedName>
        <fullName evidence="1">Leucine rich repeats-containing protein</fullName>
    </submittedName>
</protein>
<dbReference type="EMBL" id="GDID01000740">
    <property type="protein sequence ID" value="JAP95866.1"/>
    <property type="molecule type" value="Transcribed_RNA"/>
</dbReference>
<evidence type="ECO:0000313" key="1">
    <source>
        <dbReference type="EMBL" id="JAP95866.1"/>
    </source>
</evidence>
<dbReference type="PANTHER" id="PTHR45661:SF3">
    <property type="entry name" value="IG-LIKE DOMAIN-CONTAINING PROTEIN"/>
    <property type="match status" value="1"/>
</dbReference>
<dbReference type="Pfam" id="PF13306">
    <property type="entry name" value="LRR_5"/>
    <property type="match status" value="2"/>
</dbReference>
<reference evidence="1" key="1">
    <citation type="submission" date="2015-07" db="EMBL/GenBank/DDBJ databases">
        <title>Adaptation to a free-living lifestyle via gene acquisitions in the diplomonad Trepomonas sp. PC1.</title>
        <authorList>
            <person name="Xu F."/>
            <person name="Jerlstrom-Hultqvist J."/>
            <person name="Kolisko M."/>
            <person name="Simpson A.G.B."/>
            <person name="Roger A.J."/>
            <person name="Svard S.G."/>
            <person name="Andersson J.O."/>
        </authorList>
    </citation>
    <scope>NUCLEOTIDE SEQUENCE</scope>
    <source>
        <strain evidence="1">PC1</strain>
    </source>
</reference>
<gene>
    <name evidence="1" type="ORF">TPC1_10993</name>
</gene>
<proteinExistence type="predicted"/>
<dbReference type="InterPro" id="IPR053139">
    <property type="entry name" value="Surface_bspA-like"/>
</dbReference>
<dbReference type="Gene3D" id="3.80.10.10">
    <property type="entry name" value="Ribonuclease Inhibitor"/>
    <property type="match status" value="2"/>
</dbReference>